<comment type="caution">
    <text evidence="1">The sequence shown here is derived from an EMBL/GenBank/DDBJ whole genome shotgun (WGS) entry which is preliminary data.</text>
</comment>
<dbReference type="Proteomes" id="UP001163321">
    <property type="component" value="Chromosome 8"/>
</dbReference>
<sequence>MMLMFLLLGWRRKHVGQFERSTISKDIDHCGVPPAPKLHKNADWRIKPLPLFLIPSSIACPTFIRKFGIPADGWFQHFCTCLSNRCLQVPALDKIGHEETPTVLSHEKNLMGTGNPHDRTLNLRGVLAATDSDATDYAASGTSAARSPTATGTSAARGPAGTLPTFPELNSLAGRATLLVKD</sequence>
<keyword evidence="2" id="KW-1185">Reference proteome</keyword>
<accession>A0ACC0VLA4</accession>
<evidence type="ECO:0000313" key="2">
    <source>
        <dbReference type="Proteomes" id="UP001163321"/>
    </source>
</evidence>
<organism evidence="1 2">
    <name type="scientific">Peronosclerospora sorghi</name>
    <dbReference type="NCBI Taxonomy" id="230839"/>
    <lineage>
        <taxon>Eukaryota</taxon>
        <taxon>Sar</taxon>
        <taxon>Stramenopiles</taxon>
        <taxon>Oomycota</taxon>
        <taxon>Peronosporomycetes</taxon>
        <taxon>Peronosporales</taxon>
        <taxon>Peronosporaceae</taxon>
        <taxon>Peronosclerospora</taxon>
    </lineage>
</organism>
<protein>
    <submittedName>
        <fullName evidence="1">Uncharacterized protein</fullName>
    </submittedName>
</protein>
<dbReference type="EMBL" id="CM047587">
    <property type="protein sequence ID" value="KAI9906261.1"/>
    <property type="molecule type" value="Genomic_DNA"/>
</dbReference>
<gene>
    <name evidence="1" type="ORF">PsorP6_003360</name>
</gene>
<evidence type="ECO:0000313" key="1">
    <source>
        <dbReference type="EMBL" id="KAI9906261.1"/>
    </source>
</evidence>
<proteinExistence type="predicted"/>
<reference evidence="1 2" key="1">
    <citation type="journal article" date="2022" name="bioRxiv">
        <title>The genome of the oomycete Peronosclerospora sorghi, a cosmopolitan pathogen of maize and sorghum, is inflated with dispersed pseudogenes.</title>
        <authorList>
            <person name="Fletcher K."/>
            <person name="Martin F."/>
            <person name="Isakeit T."/>
            <person name="Cavanaugh K."/>
            <person name="Magill C."/>
            <person name="Michelmore R."/>
        </authorList>
    </citation>
    <scope>NUCLEOTIDE SEQUENCE [LARGE SCALE GENOMIC DNA]</scope>
    <source>
        <strain evidence="1">P6</strain>
    </source>
</reference>
<name>A0ACC0VLA4_9STRA</name>